<dbReference type="FunFam" id="3.40.30.10:FF:000245">
    <property type="entry name" value="Thioredoxin"/>
    <property type="match status" value="1"/>
</dbReference>
<keyword evidence="6" id="KW-1185">Reference proteome</keyword>
<protein>
    <recommendedName>
        <fullName evidence="2">Thioredoxin</fullName>
    </recommendedName>
</protein>
<dbReference type="EMBL" id="JAGRRH010000017">
    <property type="protein sequence ID" value="KAG7352904.1"/>
    <property type="molecule type" value="Genomic_DNA"/>
</dbReference>
<gene>
    <name evidence="4" type="ORF">IV203_008952</name>
    <name evidence="5" type="ORF">IV203_029625</name>
</gene>
<dbReference type="Pfam" id="PF00085">
    <property type="entry name" value="Thioredoxin"/>
    <property type="match status" value="1"/>
</dbReference>
<keyword evidence="1" id="KW-1015">Disulfide bond</keyword>
<name>A0A9K3Q1E6_9STRA</name>
<dbReference type="InterPro" id="IPR017937">
    <property type="entry name" value="Thioredoxin_CS"/>
</dbReference>
<feature type="domain" description="Thioredoxin" evidence="3">
    <location>
        <begin position="1"/>
        <end position="104"/>
    </location>
</feature>
<reference evidence="5" key="2">
    <citation type="submission" date="2021-04" db="EMBL/GenBank/DDBJ databases">
        <authorList>
            <person name="Podell S."/>
        </authorList>
    </citation>
    <scope>NUCLEOTIDE SEQUENCE</scope>
    <source>
        <strain evidence="5">Hildebrandi</strain>
    </source>
</reference>
<sequence>MKFIANMDEYNALMETSKSKLVVVDFTASWCGPCKFIGPIFEKLASENPEIEAVKVDVDDADDVAAHCQIQAMPTFHFYKGGAKVAEMLGADQAKLAALIAQHK</sequence>
<dbReference type="OrthoDB" id="2121326at2759"/>
<evidence type="ECO:0000313" key="4">
    <source>
        <dbReference type="EMBL" id="KAG7352904.1"/>
    </source>
</evidence>
<dbReference type="AlphaFoldDB" id="A0A9K3Q1E6"/>
<dbReference type="PROSITE" id="PS51352">
    <property type="entry name" value="THIOREDOXIN_2"/>
    <property type="match status" value="1"/>
</dbReference>
<evidence type="ECO:0000256" key="2">
    <source>
        <dbReference type="PIRNR" id="PIRNR000077"/>
    </source>
</evidence>
<evidence type="ECO:0000313" key="5">
    <source>
        <dbReference type="EMBL" id="KAG7366955.1"/>
    </source>
</evidence>
<dbReference type="PANTHER" id="PTHR46115">
    <property type="entry name" value="THIOREDOXIN-LIKE PROTEIN 1"/>
    <property type="match status" value="1"/>
</dbReference>
<organism evidence="5 6">
    <name type="scientific">Nitzschia inconspicua</name>
    <dbReference type="NCBI Taxonomy" id="303405"/>
    <lineage>
        <taxon>Eukaryota</taxon>
        <taxon>Sar</taxon>
        <taxon>Stramenopiles</taxon>
        <taxon>Ochrophyta</taxon>
        <taxon>Bacillariophyta</taxon>
        <taxon>Bacillariophyceae</taxon>
        <taxon>Bacillariophycidae</taxon>
        <taxon>Bacillariales</taxon>
        <taxon>Bacillariaceae</taxon>
        <taxon>Nitzschia</taxon>
    </lineage>
</organism>
<dbReference type="InterPro" id="IPR005746">
    <property type="entry name" value="Thioredoxin"/>
</dbReference>
<dbReference type="CDD" id="cd02947">
    <property type="entry name" value="TRX_family"/>
    <property type="match status" value="1"/>
</dbReference>
<dbReference type="PIRSF" id="PIRSF000077">
    <property type="entry name" value="Thioredoxin"/>
    <property type="match status" value="1"/>
</dbReference>
<accession>A0A9K3Q1E6</accession>
<evidence type="ECO:0000256" key="1">
    <source>
        <dbReference type="ARBA" id="ARBA00023157"/>
    </source>
</evidence>
<dbReference type="InterPro" id="IPR013766">
    <property type="entry name" value="Thioredoxin_domain"/>
</dbReference>
<evidence type="ECO:0000259" key="3">
    <source>
        <dbReference type="PROSITE" id="PS51352"/>
    </source>
</evidence>
<proteinExistence type="inferred from homology"/>
<comment type="similarity">
    <text evidence="2">Belongs to the thioredoxin family.</text>
</comment>
<dbReference type="PROSITE" id="PS00194">
    <property type="entry name" value="THIOREDOXIN_1"/>
    <property type="match status" value="1"/>
</dbReference>
<dbReference type="EMBL" id="JAGRRH010000007">
    <property type="protein sequence ID" value="KAG7366955.1"/>
    <property type="molecule type" value="Genomic_DNA"/>
</dbReference>
<evidence type="ECO:0000313" key="6">
    <source>
        <dbReference type="Proteomes" id="UP000693970"/>
    </source>
</evidence>
<dbReference type="Proteomes" id="UP000693970">
    <property type="component" value="Unassembled WGS sequence"/>
</dbReference>
<reference evidence="5" key="1">
    <citation type="journal article" date="2021" name="Sci. Rep.">
        <title>Diploid genomic architecture of Nitzschia inconspicua, an elite biomass production diatom.</title>
        <authorList>
            <person name="Oliver A."/>
            <person name="Podell S."/>
            <person name="Pinowska A."/>
            <person name="Traller J.C."/>
            <person name="Smith S.R."/>
            <person name="McClure R."/>
            <person name="Beliaev A."/>
            <person name="Bohutskyi P."/>
            <person name="Hill E.A."/>
            <person name="Rabines A."/>
            <person name="Zheng H."/>
            <person name="Allen L.Z."/>
            <person name="Kuo A."/>
            <person name="Grigoriev I.V."/>
            <person name="Allen A.E."/>
            <person name="Hazlebeck D."/>
            <person name="Allen E.E."/>
        </authorList>
    </citation>
    <scope>NUCLEOTIDE SEQUENCE</scope>
    <source>
        <strain evidence="5">Hildebrandi</strain>
    </source>
</reference>
<comment type="caution">
    <text evidence="5">The sequence shown here is derived from an EMBL/GenBank/DDBJ whole genome shotgun (WGS) entry which is preliminary data.</text>
</comment>